<protein>
    <submittedName>
        <fullName evidence="1">Uncharacterized protein</fullName>
    </submittedName>
</protein>
<name>A0A645BFC6_9ZZZZ</name>
<reference evidence="1" key="1">
    <citation type="submission" date="2019-08" db="EMBL/GenBank/DDBJ databases">
        <authorList>
            <person name="Kucharzyk K."/>
            <person name="Murdoch R.W."/>
            <person name="Higgins S."/>
            <person name="Loffler F."/>
        </authorList>
    </citation>
    <scope>NUCLEOTIDE SEQUENCE</scope>
</reference>
<accession>A0A645BFC6</accession>
<dbReference type="AlphaFoldDB" id="A0A645BFC6"/>
<comment type="caution">
    <text evidence="1">The sequence shown here is derived from an EMBL/GenBank/DDBJ whole genome shotgun (WGS) entry which is preliminary data.</text>
</comment>
<sequence>MVSPESLFTVHALTERIGKASNMPGCDKNVFNPYGRALDFHMPFLDNVKFSPDLLDAPLQRAPERSIIVKATAPAVQLK</sequence>
<dbReference type="EMBL" id="VSSQ01019799">
    <property type="protein sequence ID" value="MPM64155.1"/>
    <property type="molecule type" value="Genomic_DNA"/>
</dbReference>
<organism evidence="1">
    <name type="scientific">bioreactor metagenome</name>
    <dbReference type="NCBI Taxonomy" id="1076179"/>
    <lineage>
        <taxon>unclassified sequences</taxon>
        <taxon>metagenomes</taxon>
        <taxon>ecological metagenomes</taxon>
    </lineage>
</organism>
<gene>
    <name evidence="1" type="ORF">SDC9_111041</name>
</gene>
<proteinExistence type="predicted"/>
<evidence type="ECO:0000313" key="1">
    <source>
        <dbReference type="EMBL" id="MPM64155.1"/>
    </source>
</evidence>